<feature type="domain" description="Glucose-methanol-choline oxidoreductase C-terminal" evidence="2">
    <location>
        <begin position="24"/>
        <end position="164"/>
    </location>
</feature>
<dbReference type="Pfam" id="PF05199">
    <property type="entry name" value="GMC_oxred_C"/>
    <property type="match status" value="1"/>
</dbReference>
<dbReference type="InterPro" id="IPR012132">
    <property type="entry name" value="GMC_OxRdtase"/>
</dbReference>
<comment type="similarity">
    <text evidence="1">Belongs to the GMC oxidoreductase family.</text>
</comment>
<dbReference type="Proteomes" id="UP001562425">
    <property type="component" value="Unassembled WGS sequence"/>
</dbReference>
<name>A0ABD1E2X7_CULPP</name>
<dbReference type="InterPro" id="IPR036188">
    <property type="entry name" value="FAD/NAD-bd_sf"/>
</dbReference>
<gene>
    <name evidence="3" type="ORF">pipiens_018728</name>
</gene>
<comment type="caution">
    <text evidence="3">The sequence shown here is derived from an EMBL/GenBank/DDBJ whole genome shotgun (WGS) entry which is preliminary data.</text>
</comment>
<protein>
    <recommendedName>
        <fullName evidence="2">Glucose-methanol-choline oxidoreductase C-terminal domain-containing protein</fullName>
    </recommendedName>
</protein>
<evidence type="ECO:0000259" key="2">
    <source>
        <dbReference type="Pfam" id="PF05199"/>
    </source>
</evidence>
<dbReference type="SUPFAM" id="SSF54373">
    <property type="entry name" value="FAD-linked reductases, C-terminal domain"/>
    <property type="match status" value="1"/>
</dbReference>
<dbReference type="SUPFAM" id="SSF51905">
    <property type="entry name" value="FAD/NAD(P)-binding domain"/>
    <property type="match status" value="1"/>
</dbReference>
<reference evidence="3 4" key="1">
    <citation type="submission" date="2024-05" db="EMBL/GenBank/DDBJ databases">
        <title>Culex pipiens pipiens assembly and annotation.</title>
        <authorList>
            <person name="Alout H."/>
            <person name="Durand T."/>
        </authorList>
    </citation>
    <scope>NUCLEOTIDE SEQUENCE [LARGE SCALE GENOMIC DNA]</scope>
    <source>
        <strain evidence="3">HA-2024</strain>
        <tissue evidence="3">Whole body</tissue>
    </source>
</reference>
<accession>A0ABD1E2X7</accession>
<proteinExistence type="inferred from homology"/>
<dbReference type="Gene3D" id="3.30.560.10">
    <property type="entry name" value="Glucose Oxidase, domain 3"/>
    <property type="match status" value="1"/>
</dbReference>
<organism evidence="3 4">
    <name type="scientific">Culex pipiens pipiens</name>
    <name type="common">Northern house mosquito</name>
    <dbReference type="NCBI Taxonomy" id="38569"/>
    <lineage>
        <taxon>Eukaryota</taxon>
        <taxon>Metazoa</taxon>
        <taxon>Ecdysozoa</taxon>
        <taxon>Arthropoda</taxon>
        <taxon>Hexapoda</taxon>
        <taxon>Insecta</taxon>
        <taxon>Pterygota</taxon>
        <taxon>Neoptera</taxon>
        <taxon>Endopterygota</taxon>
        <taxon>Diptera</taxon>
        <taxon>Nematocera</taxon>
        <taxon>Culicoidea</taxon>
        <taxon>Culicidae</taxon>
        <taxon>Culicinae</taxon>
        <taxon>Culicini</taxon>
        <taxon>Culex</taxon>
        <taxon>Culex</taxon>
    </lineage>
</organism>
<dbReference type="PANTHER" id="PTHR11552">
    <property type="entry name" value="GLUCOSE-METHANOL-CHOLINE GMC OXIDOREDUCTASE"/>
    <property type="match status" value="1"/>
</dbReference>
<dbReference type="Gene3D" id="3.50.50.60">
    <property type="entry name" value="FAD/NAD(P)-binding domain"/>
    <property type="match status" value="1"/>
</dbReference>
<dbReference type="EMBL" id="JBEHCU010000046">
    <property type="protein sequence ID" value="KAL1404759.1"/>
    <property type="molecule type" value="Genomic_DNA"/>
</dbReference>
<dbReference type="PANTHER" id="PTHR11552:SF208">
    <property type="entry name" value="RE36204P-RELATED"/>
    <property type="match status" value="1"/>
</dbReference>
<sequence>MEAFVKPLFNKRSFMYFPVLLHSRTKGSLTLKSTNPYDHPNFHYQYFDDDRDLQALVHGIKTALAITAQKPFRKLGVELYRTKVPGCERYAIEDDDYWRCYVRTMTTSVWHYVGTCKMGNDSDPSAVVDERLRVRGLRKLRVVDASVIPVAPLGHTSAYVYMIGEKAADMIKEDNDSS</sequence>
<evidence type="ECO:0000256" key="1">
    <source>
        <dbReference type="ARBA" id="ARBA00010790"/>
    </source>
</evidence>
<evidence type="ECO:0000313" key="4">
    <source>
        <dbReference type="Proteomes" id="UP001562425"/>
    </source>
</evidence>
<keyword evidence="4" id="KW-1185">Reference proteome</keyword>
<dbReference type="AlphaFoldDB" id="A0ABD1E2X7"/>
<evidence type="ECO:0000313" key="3">
    <source>
        <dbReference type="EMBL" id="KAL1404759.1"/>
    </source>
</evidence>
<dbReference type="InterPro" id="IPR007867">
    <property type="entry name" value="GMC_OxRtase_C"/>
</dbReference>